<feature type="transmembrane region" description="Helical" evidence="1">
    <location>
        <begin position="92"/>
        <end position="118"/>
    </location>
</feature>
<dbReference type="STRING" id="112248.SAMN05444392_10381"/>
<evidence type="ECO:0000313" key="2">
    <source>
        <dbReference type="EMBL" id="SHE77265.1"/>
    </source>
</evidence>
<keyword evidence="3" id="KW-1185">Reference proteome</keyword>
<evidence type="ECO:0000256" key="1">
    <source>
        <dbReference type="SAM" id="Phobius"/>
    </source>
</evidence>
<dbReference type="RefSeq" id="WP_073154179.1">
    <property type="nucleotide sequence ID" value="NZ_FQVL01000003.1"/>
</dbReference>
<gene>
    <name evidence="2" type="ORF">SAMN05444392_10381</name>
</gene>
<evidence type="ECO:0000313" key="3">
    <source>
        <dbReference type="Proteomes" id="UP000184476"/>
    </source>
</evidence>
<name>A0A1M4W7Y9_9BACL</name>
<dbReference type="Proteomes" id="UP000184476">
    <property type="component" value="Unassembled WGS sequence"/>
</dbReference>
<feature type="transmembrane region" description="Helical" evidence="1">
    <location>
        <begin position="46"/>
        <end position="71"/>
    </location>
</feature>
<sequence>MESFFEIDQTDNTSGQGSGAYVPPEAKKWNWGAFLLTWIWGIGNRVWISLFWFVPIIGWFGMPFVLGYKGSSWAWQHKRWKHIYHFQKAQNTWAAVGLLAWLLAIVLGIVLLVVTILWLTPLVINFLSNLAQTFTGLGPLLQYILYFLGFNTNIINTPQPQMQFDPYSF</sequence>
<keyword evidence="1" id="KW-1133">Transmembrane helix</keyword>
<evidence type="ECO:0008006" key="4">
    <source>
        <dbReference type="Google" id="ProtNLM"/>
    </source>
</evidence>
<dbReference type="OrthoDB" id="9815959at2"/>
<reference evidence="2 3" key="1">
    <citation type="submission" date="2016-11" db="EMBL/GenBank/DDBJ databases">
        <authorList>
            <person name="Jaros S."/>
            <person name="Januszkiewicz K."/>
            <person name="Wedrychowicz H."/>
        </authorList>
    </citation>
    <scope>NUCLEOTIDE SEQUENCE [LARGE SCALE GENOMIC DNA]</scope>
    <source>
        <strain evidence="2 3">DSM 44666</strain>
    </source>
</reference>
<protein>
    <recommendedName>
        <fullName evidence="4">DUF4870 domain-containing protein</fullName>
    </recommendedName>
</protein>
<feature type="transmembrane region" description="Helical" evidence="1">
    <location>
        <begin position="130"/>
        <end position="149"/>
    </location>
</feature>
<keyword evidence="1" id="KW-0812">Transmembrane</keyword>
<organism evidence="2 3">
    <name type="scientific">Seinonella peptonophila</name>
    <dbReference type="NCBI Taxonomy" id="112248"/>
    <lineage>
        <taxon>Bacteria</taxon>
        <taxon>Bacillati</taxon>
        <taxon>Bacillota</taxon>
        <taxon>Bacilli</taxon>
        <taxon>Bacillales</taxon>
        <taxon>Thermoactinomycetaceae</taxon>
        <taxon>Seinonella</taxon>
    </lineage>
</organism>
<dbReference type="AlphaFoldDB" id="A0A1M4W7Y9"/>
<keyword evidence="1" id="KW-0472">Membrane</keyword>
<accession>A0A1M4W7Y9</accession>
<proteinExistence type="predicted"/>
<dbReference type="EMBL" id="FQVL01000003">
    <property type="protein sequence ID" value="SHE77265.1"/>
    <property type="molecule type" value="Genomic_DNA"/>
</dbReference>